<dbReference type="SUPFAM" id="SSF51735">
    <property type="entry name" value="NAD(P)-binding Rossmann-fold domains"/>
    <property type="match status" value="1"/>
</dbReference>
<dbReference type="InterPro" id="IPR046825">
    <property type="entry name" value="PDH_C"/>
</dbReference>
<evidence type="ECO:0000256" key="2">
    <source>
        <dbReference type="ARBA" id="ARBA00023002"/>
    </source>
</evidence>
<dbReference type="Gene3D" id="3.40.50.720">
    <property type="entry name" value="NAD(P)-binding Rossmann-like Domain"/>
    <property type="match status" value="1"/>
</dbReference>
<organism evidence="5 6">
    <name type="scientific">Clostridium innocuum</name>
    <dbReference type="NCBI Taxonomy" id="1522"/>
    <lineage>
        <taxon>Bacteria</taxon>
        <taxon>Bacillati</taxon>
        <taxon>Bacillota</taxon>
        <taxon>Clostridia</taxon>
        <taxon>Eubacteriales</taxon>
        <taxon>Clostridiaceae</taxon>
        <taxon>Clostridium</taxon>
    </lineage>
</organism>
<dbReference type="GO" id="GO:0008977">
    <property type="term" value="F:prephenate dehydrogenase (NAD+) activity"/>
    <property type="evidence" value="ECO:0007669"/>
    <property type="project" value="InterPro"/>
</dbReference>
<proteinExistence type="inferred from homology"/>
<evidence type="ECO:0000313" key="6">
    <source>
        <dbReference type="Proteomes" id="UP000260025"/>
    </source>
</evidence>
<dbReference type="InterPro" id="IPR036291">
    <property type="entry name" value="NAD(P)-bd_dom_sf"/>
</dbReference>
<comment type="similarity">
    <text evidence="1">Belongs to the prephenate/arogenate dehydrogenase family.</text>
</comment>
<evidence type="ECO:0000256" key="3">
    <source>
        <dbReference type="ARBA" id="ARBA00029440"/>
    </source>
</evidence>
<dbReference type="EMBL" id="QVEV01000002">
    <property type="protein sequence ID" value="RGC18699.1"/>
    <property type="molecule type" value="Genomic_DNA"/>
</dbReference>
<name>A0A3E2W4G6_CLOIN</name>
<dbReference type="Proteomes" id="UP000260025">
    <property type="component" value="Unassembled WGS sequence"/>
</dbReference>
<dbReference type="InterPro" id="IPR050812">
    <property type="entry name" value="Preph/Arog_dehydrog"/>
</dbReference>
<gene>
    <name evidence="5" type="ORF">DXA38_03100</name>
</gene>
<dbReference type="PANTHER" id="PTHR21363">
    <property type="entry name" value="PREPHENATE DEHYDROGENASE"/>
    <property type="match status" value="1"/>
</dbReference>
<comment type="pathway">
    <text evidence="3">Amino-acid biosynthesis.</text>
</comment>
<dbReference type="RefSeq" id="WP_117441939.1">
    <property type="nucleotide sequence ID" value="NZ_JAJFEN010000049.1"/>
</dbReference>
<comment type="caution">
    <text evidence="5">The sequence shown here is derived from an EMBL/GenBank/DDBJ whole genome shotgun (WGS) entry which is preliminary data.</text>
</comment>
<dbReference type="InterPro" id="IPR008927">
    <property type="entry name" value="6-PGluconate_DH-like_C_sf"/>
</dbReference>
<dbReference type="PANTHER" id="PTHR21363:SF0">
    <property type="entry name" value="PREPHENATE DEHYDROGENASE [NADP(+)]"/>
    <property type="match status" value="1"/>
</dbReference>
<accession>A0A3E2W4G6</accession>
<evidence type="ECO:0000313" key="5">
    <source>
        <dbReference type="EMBL" id="RGC18699.1"/>
    </source>
</evidence>
<dbReference type="PROSITE" id="PS51176">
    <property type="entry name" value="PDH_ADH"/>
    <property type="match status" value="1"/>
</dbReference>
<dbReference type="GO" id="GO:0004665">
    <property type="term" value="F:prephenate dehydrogenase (NADP+) activity"/>
    <property type="evidence" value="ECO:0007669"/>
    <property type="project" value="InterPro"/>
</dbReference>
<dbReference type="Pfam" id="PF02153">
    <property type="entry name" value="PDH_N"/>
    <property type="match status" value="1"/>
</dbReference>
<dbReference type="InterPro" id="IPR046826">
    <property type="entry name" value="PDH_N"/>
</dbReference>
<evidence type="ECO:0000259" key="4">
    <source>
        <dbReference type="PROSITE" id="PS51176"/>
    </source>
</evidence>
<keyword evidence="2" id="KW-0560">Oxidoreductase</keyword>
<dbReference type="GO" id="GO:0070403">
    <property type="term" value="F:NAD+ binding"/>
    <property type="evidence" value="ECO:0007669"/>
    <property type="project" value="InterPro"/>
</dbReference>
<reference evidence="5 6" key="1">
    <citation type="submission" date="2018-08" db="EMBL/GenBank/DDBJ databases">
        <title>A genome reference for cultivated species of the human gut microbiota.</title>
        <authorList>
            <person name="Zou Y."/>
            <person name="Xue W."/>
            <person name="Luo G."/>
        </authorList>
    </citation>
    <scope>NUCLEOTIDE SEQUENCE [LARGE SCALE GENOMIC DNA]</scope>
    <source>
        <strain evidence="5 6">OF01-2LB</strain>
    </source>
</reference>
<dbReference type="AlphaFoldDB" id="A0A3E2W4G6"/>
<dbReference type="InterPro" id="IPR003099">
    <property type="entry name" value="Prephen_DH"/>
</dbReference>
<dbReference type="GO" id="GO:0006571">
    <property type="term" value="P:tyrosine biosynthetic process"/>
    <property type="evidence" value="ECO:0007669"/>
    <property type="project" value="InterPro"/>
</dbReference>
<dbReference type="OrthoDB" id="9802008at2"/>
<dbReference type="SUPFAM" id="SSF48179">
    <property type="entry name" value="6-phosphogluconate dehydrogenase C-terminal domain-like"/>
    <property type="match status" value="1"/>
</dbReference>
<feature type="domain" description="Prephenate/arogenate dehydrogenase" evidence="4">
    <location>
        <begin position="6"/>
        <end position="282"/>
    </location>
</feature>
<dbReference type="Gene3D" id="1.10.3660.10">
    <property type="entry name" value="6-phosphogluconate dehydrogenase C-terminal like domain"/>
    <property type="match status" value="1"/>
</dbReference>
<dbReference type="Pfam" id="PF20463">
    <property type="entry name" value="PDH_C"/>
    <property type="match status" value="1"/>
</dbReference>
<protein>
    <submittedName>
        <fullName evidence="5">Prephenate dehydrogenase</fullName>
    </submittedName>
</protein>
<evidence type="ECO:0000256" key="1">
    <source>
        <dbReference type="ARBA" id="ARBA00007964"/>
    </source>
</evidence>
<sequence length="282" mass="31891">MIQENTRFLIVGLGLIGGSYAMGLKKNGYHVDAIEINQLSIDYAIKHNIIDRGSTFDINYIKEADIIISGLYPNMTVDWITTYQKYFKPGALITDVSSVKTGVVEPIQKIIRSDVEFISSHPMAGKEVSGVKFADDSIFHIANFIILPTKRNTQDAVATMRQFAEILGFSNISELTVEQHDEMIGFVSHLTHAIAVSLMNTNDNTHLVEYTGDSFRDLTRIAKINENLWSEVFFLNKENLIREIDDFIAEVNHLKAALEQDDVDGLKELFIQSTARRKLFDR</sequence>